<dbReference type="PATRIC" id="fig|1228997.3.peg.764"/>
<accession>J9QT62</accession>
<protein>
    <submittedName>
        <fullName evidence="1">Uncharacterized protein</fullName>
    </submittedName>
</protein>
<dbReference type="AlphaFoldDB" id="J9QT62"/>
<dbReference type="Proteomes" id="UP000006276">
    <property type="component" value="Chromosome"/>
</dbReference>
<reference evidence="1 2" key="1">
    <citation type="submission" date="2012-09" db="EMBL/GenBank/DDBJ databases">
        <title>Riemerella anatipestifer vaccine strains.</title>
        <authorList>
            <person name="Chun C.A."/>
            <person name="Shu W.M."/>
            <person name="Kang Z.D."/>
            <person name="Jia W.X."/>
        </authorList>
    </citation>
    <scope>NUCLEOTIDE SEQUENCE [LARGE SCALE GENOMIC DNA]</scope>
    <source>
        <strain evidence="1 2">RA-CH-1</strain>
    </source>
</reference>
<dbReference type="KEGG" id="rag:B739_0769"/>
<name>J9QT62_RIEAN</name>
<keyword evidence="2" id="KW-1185">Reference proteome</keyword>
<dbReference type="EMBL" id="CP003787">
    <property type="protein sequence ID" value="AFR35371.1"/>
    <property type="molecule type" value="Genomic_DNA"/>
</dbReference>
<evidence type="ECO:0000313" key="2">
    <source>
        <dbReference type="Proteomes" id="UP000006276"/>
    </source>
</evidence>
<gene>
    <name evidence="1" type="ORF">B739_0769</name>
</gene>
<dbReference type="HOGENOM" id="CLU_3221426_0_0_10"/>
<organism evidence="1 2">
    <name type="scientific">Riemerella anatipestifer RA-CH-1</name>
    <dbReference type="NCBI Taxonomy" id="1228997"/>
    <lineage>
        <taxon>Bacteria</taxon>
        <taxon>Pseudomonadati</taxon>
        <taxon>Bacteroidota</taxon>
        <taxon>Flavobacteriia</taxon>
        <taxon>Flavobacteriales</taxon>
        <taxon>Weeksellaceae</taxon>
        <taxon>Riemerella</taxon>
    </lineage>
</organism>
<evidence type="ECO:0000313" key="1">
    <source>
        <dbReference type="EMBL" id="AFR35371.1"/>
    </source>
</evidence>
<proteinExistence type="predicted"/>
<sequence>MKHPKIAIITAHLTHFSGTRNPQQKLGQQNQLRYPNFKAFYCPF</sequence>